<feature type="repeat" description="TPR" evidence="1">
    <location>
        <begin position="285"/>
        <end position="318"/>
    </location>
</feature>
<dbReference type="SMART" id="SM00028">
    <property type="entry name" value="TPR"/>
    <property type="match status" value="4"/>
</dbReference>
<gene>
    <name evidence="2" type="ORF">HB778_03835</name>
</gene>
<organism evidence="2 3">
    <name type="scientific">Mesorhizobium huakuii</name>
    <dbReference type="NCBI Taxonomy" id="28104"/>
    <lineage>
        <taxon>Bacteria</taxon>
        <taxon>Pseudomonadati</taxon>
        <taxon>Pseudomonadota</taxon>
        <taxon>Alphaproteobacteria</taxon>
        <taxon>Hyphomicrobiales</taxon>
        <taxon>Phyllobacteriaceae</taxon>
        <taxon>Mesorhizobium</taxon>
    </lineage>
</organism>
<accession>A0A7G6SMZ9</accession>
<proteinExistence type="predicted"/>
<dbReference type="PANTHER" id="PTHR44809:SF1">
    <property type="entry name" value="PROTEIN O-MANNOSYL-TRANSFERASE TMTC1"/>
    <property type="match status" value="1"/>
</dbReference>
<dbReference type="AlphaFoldDB" id="A0A7G6SMZ9"/>
<reference evidence="3" key="1">
    <citation type="journal article" date="2020" name="Mol. Plant Microbe">
        <title>Rhizobial microsymbionts of the narrowly endemic Oxytropis species growing in Kamchatka are characterized by significant genetic diversity and possess a set of genes that are associated with T3SS and T6SS secretion systems and can affect the development of symbiosis.</title>
        <authorList>
            <person name="Safronova V."/>
            <person name="Guro P."/>
            <person name="Sazanova A."/>
            <person name="Kuznetsova I."/>
            <person name="Belimov A."/>
            <person name="Yakubov V."/>
            <person name="Chirak E."/>
            <person name="Afonin A."/>
            <person name="Gogolev Y."/>
            <person name="Andronov E."/>
            <person name="Tikhonovich I."/>
        </authorList>
    </citation>
    <scope>NUCLEOTIDE SEQUENCE [LARGE SCALE GENOMIC DNA]</scope>
    <source>
        <strain evidence="3">583</strain>
    </source>
</reference>
<dbReference type="PANTHER" id="PTHR44809">
    <property type="match status" value="1"/>
</dbReference>
<evidence type="ECO:0000313" key="2">
    <source>
        <dbReference type="EMBL" id="QND55881.1"/>
    </source>
</evidence>
<dbReference type="RefSeq" id="WP_183461609.1">
    <property type="nucleotide sequence ID" value="NZ_CP050296.1"/>
</dbReference>
<dbReference type="PROSITE" id="PS50005">
    <property type="entry name" value="TPR"/>
    <property type="match status" value="2"/>
</dbReference>
<dbReference type="InterPro" id="IPR019734">
    <property type="entry name" value="TPR_rpt"/>
</dbReference>
<dbReference type="Proteomes" id="UP000515465">
    <property type="component" value="Chromosome"/>
</dbReference>
<dbReference type="Pfam" id="PF13432">
    <property type="entry name" value="TPR_16"/>
    <property type="match status" value="1"/>
</dbReference>
<sequence>MTAPAVSVPGAVFGTIGALAAFPLRLAAREVERQHGQLRRGITRRTTHVVFGRTLLAKAGLTKNGDAEIERRIAAERAAGRALISENGFLRLLGLMKGPEASSLSRQSLIEQSRLSGADLDLLSLFDAFEHDGEPYSFRDLILARKYAGLVAGDATWGAIARSVHRSGPVASLTAKSLNVGSQHGRPDAIYLEGGQSELDGQLLFDLGSAAQGDDTLEELFAEAEAAEEGGYHDGAAALYQRCLAIDPSDAIAAFNRANCLRAGGHAAEAAHDYARAIKLDPAFVEAWFNLAGLMSEQGRDASARRHLQKAIALDKSYADPVFNLARLEFDAGNLAEARRLWVRYLELDPESEWGGVAAKGVQFVDMQLARTAG</sequence>
<keyword evidence="1" id="KW-0802">TPR repeat</keyword>
<dbReference type="InterPro" id="IPR052943">
    <property type="entry name" value="TMTC_O-mannosyl-trnsfr"/>
</dbReference>
<dbReference type="EMBL" id="CP050296">
    <property type="protein sequence ID" value="QND55881.1"/>
    <property type="molecule type" value="Genomic_DNA"/>
</dbReference>
<protein>
    <submittedName>
        <fullName evidence="2">Tetratricopeptide repeat protein</fullName>
    </submittedName>
</protein>
<dbReference type="Pfam" id="PF14559">
    <property type="entry name" value="TPR_19"/>
    <property type="match status" value="1"/>
</dbReference>
<dbReference type="SUPFAM" id="SSF48452">
    <property type="entry name" value="TPR-like"/>
    <property type="match status" value="1"/>
</dbReference>
<feature type="repeat" description="TPR" evidence="1">
    <location>
        <begin position="319"/>
        <end position="352"/>
    </location>
</feature>
<dbReference type="Gene3D" id="1.25.40.10">
    <property type="entry name" value="Tetratricopeptide repeat domain"/>
    <property type="match status" value="2"/>
</dbReference>
<evidence type="ECO:0000313" key="3">
    <source>
        <dbReference type="Proteomes" id="UP000515465"/>
    </source>
</evidence>
<evidence type="ECO:0000256" key="1">
    <source>
        <dbReference type="PROSITE-ProRule" id="PRU00339"/>
    </source>
</evidence>
<name>A0A7G6SMZ9_9HYPH</name>
<dbReference type="InterPro" id="IPR011990">
    <property type="entry name" value="TPR-like_helical_dom_sf"/>
</dbReference>